<dbReference type="Gene3D" id="3.40.50.40">
    <property type="match status" value="1"/>
</dbReference>
<dbReference type="GO" id="GO:0004067">
    <property type="term" value="F:asparaginase activity"/>
    <property type="evidence" value="ECO:0007669"/>
    <property type="project" value="UniProtKB-UniRule"/>
</dbReference>
<comment type="caution">
    <text evidence="4">The sequence shown here is derived from an EMBL/GenBank/DDBJ whole genome shotgun (WGS) entry which is preliminary data.</text>
</comment>
<feature type="domain" description="Asparaginase/glutaminase C-terminal" evidence="3">
    <location>
        <begin position="199"/>
        <end position="311"/>
    </location>
</feature>
<dbReference type="AlphaFoldDB" id="A0A179V459"/>
<accession>A0A179V459</accession>
<dbReference type="Pfam" id="PF00710">
    <property type="entry name" value="Asparaginase"/>
    <property type="match status" value="1"/>
</dbReference>
<dbReference type="SMART" id="SM00870">
    <property type="entry name" value="Asparaginase"/>
    <property type="match status" value="1"/>
</dbReference>
<proteinExistence type="predicted"/>
<gene>
    <name evidence="4" type="ORF">AWB85_17510</name>
</gene>
<dbReference type="PIRSF" id="PIRSF500176">
    <property type="entry name" value="L_ASNase"/>
    <property type="match status" value="1"/>
</dbReference>
<dbReference type="InterPro" id="IPR027474">
    <property type="entry name" value="L-asparaginase_N"/>
</dbReference>
<evidence type="ECO:0000313" key="4">
    <source>
        <dbReference type="EMBL" id="OAT66504.1"/>
    </source>
</evidence>
<dbReference type="PANTHER" id="PTHR11707:SF28">
    <property type="entry name" value="60 KDA LYSOPHOSPHOLIPASE"/>
    <property type="match status" value="1"/>
</dbReference>
<dbReference type="RefSeq" id="WP_064633531.1">
    <property type="nucleotide sequence ID" value="NZ_LQYE01000032.1"/>
</dbReference>
<dbReference type="Proteomes" id="UP000186919">
    <property type="component" value="Unassembled WGS sequence"/>
</dbReference>
<evidence type="ECO:0000259" key="3">
    <source>
        <dbReference type="Pfam" id="PF17763"/>
    </source>
</evidence>
<dbReference type="PANTHER" id="PTHR11707">
    <property type="entry name" value="L-ASPARAGINASE"/>
    <property type="match status" value="1"/>
</dbReference>
<dbReference type="Gene3D" id="3.40.50.1170">
    <property type="entry name" value="L-asparaginase, N-terminal domain"/>
    <property type="match status" value="1"/>
</dbReference>
<reference evidence="4 5" key="1">
    <citation type="submission" date="2016-01" db="EMBL/GenBank/DDBJ databases">
        <title>Mycobacterium immunogenum strain CD11_6 genome sequencing and assembly.</title>
        <authorList>
            <person name="Kaur G."/>
            <person name="Nair G.R."/>
            <person name="Mayilraj S."/>
        </authorList>
    </citation>
    <scope>NUCLEOTIDE SEQUENCE [LARGE SCALE GENOMIC DNA]</scope>
    <source>
        <strain evidence="4 5">CD11-6</strain>
    </source>
</reference>
<dbReference type="PROSITE" id="PS51732">
    <property type="entry name" value="ASN_GLN_ASE_3"/>
    <property type="match status" value="1"/>
</dbReference>
<dbReference type="InterPro" id="IPR027473">
    <property type="entry name" value="L-asparaginase_C"/>
</dbReference>
<sequence length="318" mass="32160">MSGVVLLGLGGTISMHETDSGAVPVAGAAELTAAVAGFGAAESLALVGGSEVDFDLLELLVHRARAVVGGGADGIVVTTGTDSIEEVAAWLSYRENWPVPVVVTGSMIPGARPDSDGRANLADARAVAASRADIDPVVVFAGKVLAGREVVKVSGVVRDAFDAPGRGAIGTVTSGRVRWHRTPERVAAHGDPTEALWPVPLVAGALGDDGTLLRRAGSGRPAVVVAANGSGNLPPAQAAAARELIDDGTLVVITTRAVDARVAPTYGYPGGGAGLASYGAQFADGVSPHRARLLTTLGVAQRRDQDGLRALIEAEVRP</sequence>
<feature type="domain" description="L-asparaginase N-terminal" evidence="2">
    <location>
        <begin position="4"/>
        <end position="184"/>
    </location>
</feature>
<feature type="active site" description="O-isoaspartyl threonine intermediate" evidence="1">
    <location>
        <position position="12"/>
    </location>
</feature>
<dbReference type="InterPro" id="IPR040919">
    <property type="entry name" value="Asparaginase_C"/>
</dbReference>
<evidence type="ECO:0000313" key="5">
    <source>
        <dbReference type="Proteomes" id="UP000186919"/>
    </source>
</evidence>
<organism evidence="4 5">
    <name type="scientific">Mycobacteroides immunogenum</name>
    <dbReference type="NCBI Taxonomy" id="83262"/>
    <lineage>
        <taxon>Bacteria</taxon>
        <taxon>Bacillati</taxon>
        <taxon>Actinomycetota</taxon>
        <taxon>Actinomycetes</taxon>
        <taxon>Mycobacteriales</taxon>
        <taxon>Mycobacteriaceae</taxon>
        <taxon>Mycobacteroides</taxon>
    </lineage>
</organism>
<protein>
    <recommendedName>
        <fullName evidence="6">L-asparaginase</fullName>
    </recommendedName>
</protein>
<evidence type="ECO:0000256" key="1">
    <source>
        <dbReference type="PIRSR" id="PIRSR001220-1"/>
    </source>
</evidence>
<dbReference type="InterPro" id="IPR006034">
    <property type="entry name" value="Asparaginase/glutaminase-like"/>
</dbReference>
<dbReference type="InterPro" id="IPR037152">
    <property type="entry name" value="L-asparaginase_N_sf"/>
</dbReference>
<dbReference type="InterPro" id="IPR036152">
    <property type="entry name" value="Asp/glu_Ase-like_sf"/>
</dbReference>
<dbReference type="SUPFAM" id="SSF53774">
    <property type="entry name" value="Glutaminase/Asparaginase"/>
    <property type="match status" value="1"/>
</dbReference>
<name>A0A179V459_9MYCO</name>
<dbReference type="Pfam" id="PF17763">
    <property type="entry name" value="Asparaginase_C"/>
    <property type="match status" value="1"/>
</dbReference>
<dbReference type="PRINTS" id="PR00139">
    <property type="entry name" value="ASNGLNASE"/>
</dbReference>
<evidence type="ECO:0008006" key="6">
    <source>
        <dbReference type="Google" id="ProtNLM"/>
    </source>
</evidence>
<evidence type="ECO:0000259" key="2">
    <source>
        <dbReference type="Pfam" id="PF00710"/>
    </source>
</evidence>
<dbReference type="EMBL" id="LQYE01000032">
    <property type="protein sequence ID" value="OAT66504.1"/>
    <property type="molecule type" value="Genomic_DNA"/>
</dbReference>
<dbReference type="PIRSF" id="PIRSF001220">
    <property type="entry name" value="L-ASNase_gatD"/>
    <property type="match status" value="1"/>
</dbReference>